<keyword evidence="1" id="KW-0812">Transmembrane</keyword>
<reference evidence="2" key="1">
    <citation type="journal article" date="2021" name="Nat. Commun.">
        <title>Genetic determinants of endophytism in the Arabidopsis root mycobiome.</title>
        <authorList>
            <person name="Mesny F."/>
            <person name="Miyauchi S."/>
            <person name="Thiergart T."/>
            <person name="Pickel B."/>
            <person name="Atanasova L."/>
            <person name="Karlsson M."/>
            <person name="Huettel B."/>
            <person name="Barry K.W."/>
            <person name="Haridas S."/>
            <person name="Chen C."/>
            <person name="Bauer D."/>
            <person name="Andreopoulos W."/>
            <person name="Pangilinan J."/>
            <person name="LaButti K."/>
            <person name="Riley R."/>
            <person name="Lipzen A."/>
            <person name="Clum A."/>
            <person name="Drula E."/>
            <person name="Henrissat B."/>
            <person name="Kohler A."/>
            <person name="Grigoriev I.V."/>
            <person name="Martin F.M."/>
            <person name="Hacquard S."/>
        </authorList>
    </citation>
    <scope>NUCLEOTIDE SEQUENCE</scope>
    <source>
        <strain evidence="2">MPI-SDFR-AT-0120</strain>
    </source>
</reference>
<organism evidence="2 3">
    <name type="scientific">Paraphoma chrysanthemicola</name>
    <dbReference type="NCBI Taxonomy" id="798071"/>
    <lineage>
        <taxon>Eukaryota</taxon>
        <taxon>Fungi</taxon>
        <taxon>Dikarya</taxon>
        <taxon>Ascomycota</taxon>
        <taxon>Pezizomycotina</taxon>
        <taxon>Dothideomycetes</taxon>
        <taxon>Pleosporomycetidae</taxon>
        <taxon>Pleosporales</taxon>
        <taxon>Pleosporineae</taxon>
        <taxon>Phaeosphaeriaceae</taxon>
        <taxon>Paraphoma</taxon>
    </lineage>
</organism>
<name>A0A8K0VVA8_9PLEO</name>
<keyword evidence="1" id="KW-0472">Membrane</keyword>
<accession>A0A8K0VVA8</accession>
<feature type="transmembrane region" description="Helical" evidence="1">
    <location>
        <begin position="111"/>
        <end position="136"/>
    </location>
</feature>
<feature type="transmembrane region" description="Helical" evidence="1">
    <location>
        <begin position="219"/>
        <end position="244"/>
    </location>
</feature>
<dbReference type="EMBL" id="JAGMVJ010000015">
    <property type="protein sequence ID" value="KAH7080787.1"/>
    <property type="molecule type" value="Genomic_DNA"/>
</dbReference>
<dbReference type="Proteomes" id="UP000813461">
    <property type="component" value="Unassembled WGS sequence"/>
</dbReference>
<evidence type="ECO:0000313" key="3">
    <source>
        <dbReference type="Proteomes" id="UP000813461"/>
    </source>
</evidence>
<feature type="transmembrane region" description="Helical" evidence="1">
    <location>
        <begin position="151"/>
        <end position="175"/>
    </location>
</feature>
<keyword evidence="1" id="KW-1133">Transmembrane helix</keyword>
<proteinExistence type="predicted"/>
<evidence type="ECO:0000313" key="2">
    <source>
        <dbReference type="EMBL" id="KAH7080787.1"/>
    </source>
</evidence>
<protein>
    <submittedName>
        <fullName evidence="2">Membrane protein</fullName>
    </submittedName>
</protein>
<feature type="transmembrane region" description="Helical" evidence="1">
    <location>
        <begin position="25"/>
        <end position="48"/>
    </location>
</feature>
<gene>
    <name evidence="2" type="ORF">FB567DRAFT_551581</name>
</gene>
<evidence type="ECO:0000256" key="1">
    <source>
        <dbReference type="SAM" id="Phobius"/>
    </source>
</evidence>
<feature type="transmembrane region" description="Helical" evidence="1">
    <location>
        <begin position="187"/>
        <end position="207"/>
    </location>
</feature>
<keyword evidence="3" id="KW-1185">Reference proteome</keyword>
<feature type="transmembrane region" description="Helical" evidence="1">
    <location>
        <begin position="76"/>
        <end position="99"/>
    </location>
</feature>
<sequence>MASISRALNNFFDRLGKSRLLSDKVVLYSCATCGIWGSFLFLFGLVAAGSVPAPKPWWDAERMVQHWRDNLRGGHVGAAFLTLSGLFYVPFSAAIWWNIKRVPGIHPIIPMIQIAAGAAGVWTLSGPGDVLAAVLFRLERPPEITLALTELFWILTFAPWGTFLVQDWAWAYAIMKDPREKPPIPKAFALINIITPLCFSPATLNHITKHGPLAWDGALSFWLSGMSFVVQMCVDSSLLVYATYHEPAESTERITEKAKENVS</sequence>
<dbReference type="OrthoDB" id="3449024at2759"/>
<dbReference type="AlphaFoldDB" id="A0A8K0VVA8"/>
<comment type="caution">
    <text evidence="2">The sequence shown here is derived from an EMBL/GenBank/DDBJ whole genome shotgun (WGS) entry which is preliminary data.</text>
</comment>